<dbReference type="InterPro" id="IPR007064">
    <property type="entry name" value="Nmd3_N"/>
</dbReference>
<evidence type="ECO:0000256" key="3">
    <source>
        <dbReference type="ARBA" id="ARBA00022448"/>
    </source>
</evidence>
<reference evidence="13 14" key="1">
    <citation type="journal article" date="2021" name="DNA Res.">
        <title>Genome analysis of Candida subhashii reveals its hybrid nature and dual mitochondrial genome conformations.</title>
        <authorList>
            <person name="Mixao V."/>
            <person name="Hegedusova E."/>
            <person name="Saus E."/>
            <person name="Pryszcz L.P."/>
            <person name="Cillingova A."/>
            <person name="Nosek J."/>
            <person name="Gabaldon T."/>
        </authorList>
    </citation>
    <scope>NUCLEOTIDE SEQUENCE [LARGE SCALE GENOMIC DNA]</scope>
    <source>
        <strain evidence="13 14">CBS 10753</strain>
    </source>
</reference>
<evidence type="ECO:0000256" key="1">
    <source>
        <dbReference type="ARBA" id="ARBA00009794"/>
    </source>
</evidence>
<evidence type="ECO:0000256" key="2">
    <source>
        <dbReference type="ARBA" id="ARBA00017035"/>
    </source>
</evidence>
<dbReference type="GO" id="GO:0015031">
    <property type="term" value="P:protein transport"/>
    <property type="evidence" value="ECO:0007669"/>
    <property type="project" value="UniProtKB-KW"/>
</dbReference>
<feature type="coiled-coil region" evidence="8">
    <location>
        <begin position="435"/>
        <end position="462"/>
    </location>
</feature>
<dbReference type="InterPro" id="IPR048898">
    <property type="entry name" value="OB_NMD3"/>
</dbReference>
<evidence type="ECO:0000256" key="6">
    <source>
        <dbReference type="ARBA" id="ARBA00023242"/>
    </source>
</evidence>
<evidence type="ECO:0000313" key="13">
    <source>
        <dbReference type="EMBL" id="KAG7662620.1"/>
    </source>
</evidence>
<dbReference type="Proteomes" id="UP000694255">
    <property type="component" value="Unassembled WGS sequence"/>
</dbReference>
<dbReference type="Pfam" id="PF04981">
    <property type="entry name" value="NMD3"/>
    <property type="match status" value="1"/>
</dbReference>
<proteinExistence type="inferred from homology"/>
<dbReference type="GO" id="GO:0043023">
    <property type="term" value="F:ribosomal large subunit binding"/>
    <property type="evidence" value="ECO:0007669"/>
    <property type="project" value="InterPro"/>
</dbReference>
<evidence type="ECO:0000256" key="4">
    <source>
        <dbReference type="ARBA" id="ARBA00022490"/>
    </source>
</evidence>
<dbReference type="GO" id="GO:0000055">
    <property type="term" value="P:ribosomal large subunit export from nucleus"/>
    <property type="evidence" value="ECO:0007669"/>
    <property type="project" value="TreeGrafter"/>
</dbReference>
<keyword evidence="8" id="KW-0175">Coiled coil</keyword>
<dbReference type="PANTHER" id="PTHR12746">
    <property type="entry name" value="NONSENSE-MEDIATED MRNA DECAY PROTEIN 3"/>
    <property type="match status" value="1"/>
</dbReference>
<evidence type="ECO:0000313" key="14">
    <source>
        <dbReference type="Proteomes" id="UP000694255"/>
    </source>
</evidence>
<organism evidence="13 14">
    <name type="scientific">[Candida] subhashii</name>
    <dbReference type="NCBI Taxonomy" id="561895"/>
    <lineage>
        <taxon>Eukaryota</taxon>
        <taxon>Fungi</taxon>
        <taxon>Dikarya</taxon>
        <taxon>Ascomycota</taxon>
        <taxon>Saccharomycotina</taxon>
        <taxon>Pichiomycetes</taxon>
        <taxon>Debaryomycetaceae</taxon>
        <taxon>Spathaspora</taxon>
    </lineage>
</organism>
<dbReference type="GO" id="GO:0005634">
    <property type="term" value="C:nucleus"/>
    <property type="evidence" value="ECO:0007669"/>
    <property type="project" value="UniProtKB-SubCell"/>
</dbReference>
<comment type="function">
    <text evidence="7">Acts as an adapter for the XPO1/CRM1-mediated export of the 60S ribosomal subunit.</text>
</comment>
<dbReference type="InterPro" id="IPR039768">
    <property type="entry name" value="Nmd3"/>
</dbReference>
<comment type="caution">
    <text evidence="13">The sequence shown here is derived from an EMBL/GenBank/DDBJ whole genome shotgun (WGS) entry which is preliminary data.</text>
</comment>
<dbReference type="PANTHER" id="PTHR12746:SF2">
    <property type="entry name" value="60S RIBOSOMAL EXPORT PROTEIN NMD3"/>
    <property type="match status" value="1"/>
</dbReference>
<feature type="domain" description="60S ribosomal export protein NMD3 OB-fold" evidence="11">
    <location>
        <begin position="318"/>
        <end position="403"/>
    </location>
</feature>
<accession>A0A8J5QU71</accession>
<evidence type="ECO:0000256" key="8">
    <source>
        <dbReference type="SAM" id="Coils"/>
    </source>
</evidence>
<dbReference type="EMBL" id="JAGSYN010000166">
    <property type="protein sequence ID" value="KAG7662620.1"/>
    <property type="molecule type" value="Genomic_DNA"/>
</dbReference>
<keyword evidence="6 7" id="KW-0539">Nucleus</keyword>
<evidence type="ECO:0000256" key="7">
    <source>
        <dbReference type="RuleBase" id="RU364108"/>
    </source>
</evidence>
<evidence type="ECO:0000256" key="9">
    <source>
        <dbReference type="SAM" id="MobiDB-lite"/>
    </source>
</evidence>
<feature type="compositionally biased region" description="Acidic residues" evidence="9">
    <location>
        <begin position="483"/>
        <end position="498"/>
    </location>
</feature>
<feature type="region of interest" description="Disordered" evidence="9">
    <location>
        <begin position="472"/>
        <end position="498"/>
    </location>
</feature>
<feature type="domain" description="60S ribosomal export protein NMD3 SH3" evidence="12">
    <location>
        <begin position="254"/>
        <end position="302"/>
    </location>
</feature>
<keyword evidence="4 7" id="KW-0963">Cytoplasm</keyword>
<evidence type="ECO:0000256" key="5">
    <source>
        <dbReference type="ARBA" id="ARBA00022927"/>
    </source>
</evidence>
<dbReference type="OrthoDB" id="203821at2759"/>
<dbReference type="AlphaFoldDB" id="A0A8J5QU71"/>
<dbReference type="Pfam" id="PF21193">
    <property type="entry name" value="NMD_SH3"/>
    <property type="match status" value="1"/>
</dbReference>
<keyword evidence="14" id="KW-1185">Reference proteome</keyword>
<dbReference type="GO" id="GO:0005737">
    <property type="term" value="C:cytoplasm"/>
    <property type="evidence" value="ECO:0007669"/>
    <property type="project" value="UniProtKB-SubCell"/>
</dbReference>
<keyword evidence="5 7" id="KW-0653">Protein transport</keyword>
<sequence length="517" mass="58976">MSNYTHIDHSHDQQGPVATVLCCNCGVPMDGSQGLVMCYDCIKLTVDITEGIPREANVSFCRNCERFLQPPGQWIRAELESRELLALCLRRLKGLNKVRLVDASFIWTEPHSRRIRVKLTVQGEAMANTIVQQTFEVEYVVVAMQCADCAKSYTTNTWRATVQIRQKVPHKRTFLYLEQLILKHNAHIDTISIQEAKDGLDFFYSQKNHAAKMLDFLSSVAPVKGKRSEELVSTDIHSGSSQYKFSYSVEIAPICRDDLVVLPKKLAHSLGNIPRLVLCSKISNSLQFIDPNTLQVADLSAQLYWRTPFPSLLDATQLVEFIVLDVEPTGDIRGKHVLADIEVCRACDMGVNDHSFYVRTHLGGILHPGDSCMGYYLSNTNFNSDLWDTLDTDNISEVVIVKKHYARKSKKGKYRKWKLKRMAKERSDIVANDDSRQARQEQERAERDYELFLQELEEDEELRQTINLYKAGDLPPIKHADTDEVDEEEDAPEIGIDELLDELDDMTLEDTPMQEDE</sequence>
<dbReference type="GeneID" id="73470628"/>
<protein>
    <recommendedName>
        <fullName evidence="2 7">60S ribosomal export protein NMD3</fullName>
    </recommendedName>
</protein>
<dbReference type="Pfam" id="PF21192">
    <property type="entry name" value="OB_NMD3"/>
    <property type="match status" value="1"/>
</dbReference>
<dbReference type="RefSeq" id="XP_049262853.1">
    <property type="nucleotide sequence ID" value="XM_049407724.1"/>
</dbReference>
<evidence type="ECO:0000259" key="10">
    <source>
        <dbReference type="Pfam" id="PF04981"/>
    </source>
</evidence>
<keyword evidence="3 7" id="KW-0813">Transport</keyword>
<evidence type="ECO:0000259" key="12">
    <source>
        <dbReference type="Pfam" id="PF21193"/>
    </source>
</evidence>
<comment type="similarity">
    <text evidence="1 7">Belongs to the NMD3 family.</text>
</comment>
<comment type="subcellular location">
    <subcellularLocation>
        <location evidence="7">Cytoplasm</location>
    </subcellularLocation>
    <subcellularLocation>
        <location evidence="7">Nucleus</location>
    </subcellularLocation>
</comment>
<evidence type="ECO:0000259" key="11">
    <source>
        <dbReference type="Pfam" id="PF21192"/>
    </source>
</evidence>
<name>A0A8J5QU71_9ASCO</name>
<dbReference type="InterPro" id="IPR048899">
    <property type="entry name" value="NMD_SH3"/>
</dbReference>
<gene>
    <name evidence="13" type="ORF">J8A68_003828</name>
</gene>
<feature type="domain" description="Nmd3 N-terminal" evidence="10">
    <location>
        <begin position="22"/>
        <end position="251"/>
    </location>
</feature>